<dbReference type="Proteomes" id="UP000198521">
    <property type="component" value="Unassembled WGS sequence"/>
</dbReference>
<keyword evidence="2" id="KW-1185">Reference proteome</keyword>
<dbReference type="SUPFAM" id="SSF69635">
    <property type="entry name" value="Type III secretory system chaperone-like"/>
    <property type="match status" value="1"/>
</dbReference>
<gene>
    <name evidence="1" type="ORF">SAMN04487910_0221</name>
</gene>
<reference evidence="1 2" key="1">
    <citation type="submission" date="2016-10" db="EMBL/GenBank/DDBJ databases">
        <authorList>
            <person name="de Groot N.N."/>
        </authorList>
    </citation>
    <scope>NUCLEOTIDE SEQUENCE [LARGE SCALE GENOMIC DNA]</scope>
    <source>
        <strain evidence="1 2">DSM 25232</strain>
    </source>
</reference>
<sequence>MIMKKWIFLVFILIGLFSQAQNMTNEILGEIITRKADTLAGITGNWQLVYKDTPMLCVTDQKNNRMRIIAPIMESKNLDKDLLLDSMTANFHSALDVKYAISNGILWSAYVHPLKELTTEQVESAISQVYYAAKTFGTTFSSTELLFGAGALEEKKKEPKKEIIKKENTEKF</sequence>
<evidence type="ECO:0000313" key="1">
    <source>
        <dbReference type="EMBL" id="SEK31118.1"/>
    </source>
</evidence>
<accession>A0A1H7FYY1</accession>
<evidence type="ECO:0008006" key="3">
    <source>
        <dbReference type="Google" id="ProtNLM"/>
    </source>
</evidence>
<name>A0A1H7FYY1_AQUAM</name>
<dbReference type="AlphaFoldDB" id="A0A1H7FYY1"/>
<proteinExistence type="predicted"/>
<evidence type="ECO:0000313" key="2">
    <source>
        <dbReference type="Proteomes" id="UP000198521"/>
    </source>
</evidence>
<dbReference type="EMBL" id="FOAB01000001">
    <property type="protein sequence ID" value="SEK31118.1"/>
    <property type="molecule type" value="Genomic_DNA"/>
</dbReference>
<protein>
    <recommendedName>
        <fullName evidence="3">Sensory transduction regulator</fullName>
    </recommendedName>
</protein>
<dbReference type="Gene3D" id="3.30.1460.10">
    <property type="match status" value="1"/>
</dbReference>
<dbReference type="STRING" id="1038014.SAMN04487910_0221"/>
<organism evidence="1 2">
    <name type="scientific">Aquimarina amphilecti</name>
    <dbReference type="NCBI Taxonomy" id="1038014"/>
    <lineage>
        <taxon>Bacteria</taxon>
        <taxon>Pseudomonadati</taxon>
        <taxon>Bacteroidota</taxon>
        <taxon>Flavobacteriia</taxon>
        <taxon>Flavobacteriales</taxon>
        <taxon>Flavobacteriaceae</taxon>
        <taxon>Aquimarina</taxon>
    </lineage>
</organism>